<dbReference type="Proteomes" id="UP000607653">
    <property type="component" value="Unassembled WGS sequence"/>
</dbReference>
<name>A0A822YYM0_NELNU</name>
<protein>
    <submittedName>
        <fullName evidence="2">Uncharacterized protein</fullName>
    </submittedName>
</protein>
<reference evidence="2 3" key="1">
    <citation type="journal article" date="2020" name="Mol. Biol. Evol.">
        <title>Distinct Expression and Methylation Patterns for Genes with Different Fates following a Single Whole-Genome Duplication in Flowering Plants.</title>
        <authorList>
            <person name="Shi T."/>
            <person name="Rahmani R.S."/>
            <person name="Gugger P.F."/>
            <person name="Wang M."/>
            <person name="Li H."/>
            <person name="Zhang Y."/>
            <person name="Li Z."/>
            <person name="Wang Q."/>
            <person name="Van de Peer Y."/>
            <person name="Marchal K."/>
            <person name="Chen J."/>
        </authorList>
    </citation>
    <scope>NUCLEOTIDE SEQUENCE [LARGE SCALE GENOMIC DNA]</scope>
    <source>
        <tissue evidence="2">Leaf</tissue>
    </source>
</reference>
<comment type="caution">
    <text evidence="2">The sequence shown here is derived from an EMBL/GenBank/DDBJ whole genome shotgun (WGS) entry which is preliminary data.</text>
</comment>
<keyword evidence="3" id="KW-1185">Reference proteome</keyword>
<organism evidence="2 3">
    <name type="scientific">Nelumbo nucifera</name>
    <name type="common">Sacred lotus</name>
    <dbReference type="NCBI Taxonomy" id="4432"/>
    <lineage>
        <taxon>Eukaryota</taxon>
        <taxon>Viridiplantae</taxon>
        <taxon>Streptophyta</taxon>
        <taxon>Embryophyta</taxon>
        <taxon>Tracheophyta</taxon>
        <taxon>Spermatophyta</taxon>
        <taxon>Magnoliopsida</taxon>
        <taxon>Proteales</taxon>
        <taxon>Nelumbonaceae</taxon>
        <taxon>Nelumbo</taxon>
    </lineage>
</organism>
<dbReference type="EMBL" id="DUZY01000004">
    <property type="protein sequence ID" value="DAD35826.1"/>
    <property type="molecule type" value="Genomic_DNA"/>
</dbReference>
<accession>A0A822YYM0</accession>
<evidence type="ECO:0000313" key="2">
    <source>
        <dbReference type="EMBL" id="DAD35826.1"/>
    </source>
</evidence>
<sequence length="77" mass="9099">MNIVWRLPDWPELVSSTKLINLSNDKMARKTKIEELFSDLIPNNLINKINPANNQSIKGERKDKVKKKKREQYYSLI</sequence>
<gene>
    <name evidence="2" type="ORF">HUJ06_006466</name>
</gene>
<evidence type="ECO:0000313" key="3">
    <source>
        <dbReference type="Proteomes" id="UP000607653"/>
    </source>
</evidence>
<evidence type="ECO:0000256" key="1">
    <source>
        <dbReference type="SAM" id="MobiDB-lite"/>
    </source>
</evidence>
<dbReference type="AlphaFoldDB" id="A0A822YYM0"/>
<proteinExistence type="predicted"/>
<feature type="region of interest" description="Disordered" evidence="1">
    <location>
        <begin position="51"/>
        <end position="77"/>
    </location>
</feature>